<comment type="caution">
    <text evidence="1">The sequence shown here is derived from an EMBL/GenBank/DDBJ whole genome shotgun (WGS) entry which is preliminary data.</text>
</comment>
<keyword evidence="2" id="KW-1185">Reference proteome</keyword>
<dbReference type="EMBL" id="CM055757">
    <property type="protein sequence ID" value="KAJ7989206.1"/>
    <property type="molecule type" value="Genomic_DNA"/>
</dbReference>
<sequence length="122" mass="13865">MKTAVILLAFGLLACSVCEINGKCQDIDDPDLVTSHPEKRMEQQLPGICWACKWALRKVKASLRHKPTKEIIEGKLSAVCQNIGFLRFLCRRFVRRFLSVLTEELSTTDDVRTICVNVRACR</sequence>
<evidence type="ECO:0000313" key="1">
    <source>
        <dbReference type="EMBL" id="KAJ7989206.1"/>
    </source>
</evidence>
<proteinExistence type="predicted"/>
<protein>
    <submittedName>
        <fullName evidence="1">Uncharacterized protein</fullName>
    </submittedName>
</protein>
<organism evidence="1 2">
    <name type="scientific">Dallia pectoralis</name>
    <name type="common">Alaska blackfish</name>
    <dbReference type="NCBI Taxonomy" id="75939"/>
    <lineage>
        <taxon>Eukaryota</taxon>
        <taxon>Metazoa</taxon>
        <taxon>Chordata</taxon>
        <taxon>Craniata</taxon>
        <taxon>Vertebrata</taxon>
        <taxon>Euteleostomi</taxon>
        <taxon>Actinopterygii</taxon>
        <taxon>Neopterygii</taxon>
        <taxon>Teleostei</taxon>
        <taxon>Protacanthopterygii</taxon>
        <taxon>Esociformes</taxon>
        <taxon>Umbridae</taxon>
        <taxon>Dallia</taxon>
    </lineage>
</organism>
<dbReference type="Proteomes" id="UP001157502">
    <property type="component" value="Chromosome 30"/>
</dbReference>
<name>A0ACC2FCY2_DALPE</name>
<accession>A0ACC2FCY2</accession>
<reference evidence="1" key="1">
    <citation type="submission" date="2021-05" db="EMBL/GenBank/DDBJ databases">
        <authorList>
            <person name="Pan Q."/>
            <person name="Jouanno E."/>
            <person name="Zahm M."/>
            <person name="Klopp C."/>
            <person name="Cabau C."/>
            <person name="Louis A."/>
            <person name="Berthelot C."/>
            <person name="Parey E."/>
            <person name="Roest Crollius H."/>
            <person name="Montfort J."/>
            <person name="Robinson-Rechavi M."/>
            <person name="Bouchez O."/>
            <person name="Lampietro C."/>
            <person name="Lopez Roques C."/>
            <person name="Donnadieu C."/>
            <person name="Postlethwait J."/>
            <person name="Bobe J."/>
            <person name="Dillon D."/>
            <person name="Chandos A."/>
            <person name="von Hippel F."/>
            <person name="Guiguen Y."/>
        </authorList>
    </citation>
    <scope>NUCLEOTIDE SEQUENCE</scope>
    <source>
        <strain evidence="1">YG-Jan2019</strain>
    </source>
</reference>
<evidence type="ECO:0000313" key="2">
    <source>
        <dbReference type="Proteomes" id="UP001157502"/>
    </source>
</evidence>
<gene>
    <name evidence="1" type="ORF">DPEC_G00317100</name>
</gene>